<name>A0A0A9EMV2_ARUDO</name>
<organism evidence="1">
    <name type="scientific">Arundo donax</name>
    <name type="common">Giant reed</name>
    <name type="synonym">Donax arundinaceus</name>
    <dbReference type="NCBI Taxonomy" id="35708"/>
    <lineage>
        <taxon>Eukaryota</taxon>
        <taxon>Viridiplantae</taxon>
        <taxon>Streptophyta</taxon>
        <taxon>Embryophyta</taxon>
        <taxon>Tracheophyta</taxon>
        <taxon>Spermatophyta</taxon>
        <taxon>Magnoliopsida</taxon>
        <taxon>Liliopsida</taxon>
        <taxon>Poales</taxon>
        <taxon>Poaceae</taxon>
        <taxon>PACMAD clade</taxon>
        <taxon>Arundinoideae</taxon>
        <taxon>Arundineae</taxon>
        <taxon>Arundo</taxon>
    </lineage>
</organism>
<proteinExistence type="predicted"/>
<sequence length="104" mass="11967">MAHALDEKICRHTIQMRASSKEMRNQRNNKKMIPPFDVLDISYVVRFVARLSCKVTCCLKHRIFFRSAAEPKCCLVVSVISCINPVKGKRTIRLTASWQLVMEA</sequence>
<protein>
    <submittedName>
        <fullName evidence="1">Uncharacterized protein</fullName>
    </submittedName>
</protein>
<evidence type="ECO:0000313" key="1">
    <source>
        <dbReference type="EMBL" id="JAE01442.1"/>
    </source>
</evidence>
<reference evidence="1" key="1">
    <citation type="submission" date="2014-09" db="EMBL/GenBank/DDBJ databases">
        <authorList>
            <person name="Magalhaes I.L.F."/>
            <person name="Oliveira U."/>
            <person name="Santos F.R."/>
            <person name="Vidigal T.H.D.A."/>
            <person name="Brescovit A.D."/>
            <person name="Santos A.J."/>
        </authorList>
    </citation>
    <scope>NUCLEOTIDE SEQUENCE</scope>
    <source>
        <tissue evidence="1">Shoot tissue taken approximately 20 cm above the soil surface</tissue>
    </source>
</reference>
<accession>A0A0A9EMV2</accession>
<dbReference type="AlphaFoldDB" id="A0A0A9EMV2"/>
<reference evidence="1" key="2">
    <citation type="journal article" date="2015" name="Data Brief">
        <title>Shoot transcriptome of the giant reed, Arundo donax.</title>
        <authorList>
            <person name="Barrero R.A."/>
            <person name="Guerrero F.D."/>
            <person name="Moolhuijzen P."/>
            <person name="Goolsby J.A."/>
            <person name="Tidwell J."/>
            <person name="Bellgard S.E."/>
            <person name="Bellgard M.I."/>
        </authorList>
    </citation>
    <scope>NUCLEOTIDE SEQUENCE</scope>
    <source>
        <tissue evidence="1">Shoot tissue taken approximately 20 cm above the soil surface</tissue>
    </source>
</reference>
<dbReference type="EMBL" id="GBRH01196454">
    <property type="protein sequence ID" value="JAE01442.1"/>
    <property type="molecule type" value="Transcribed_RNA"/>
</dbReference>